<evidence type="ECO:0000313" key="2">
    <source>
        <dbReference type="Proteomes" id="UP000054559"/>
    </source>
</evidence>
<proteinExistence type="predicted"/>
<name>A0A0J8R0C4_COCIT</name>
<dbReference type="Proteomes" id="UP000054559">
    <property type="component" value="Unassembled WGS sequence"/>
</dbReference>
<evidence type="ECO:0000313" key="1">
    <source>
        <dbReference type="EMBL" id="KMU77088.1"/>
    </source>
</evidence>
<protein>
    <submittedName>
        <fullName evidence="1">Uncharacterized protein</fullName>
    </submittedName>
</protein>
<dbReference type="AlphaFoldDB" id="A0A0J8R0C4"/>
<sequence>MEVNMLDQLSTTDMVSVASRLLVRDSTTIEEKTYVVLHIANAREISRFHDILMPILEKLLDGRTEDDTCVEIKPEPPRDLQTAVLMAIKAILLDLTDKAPTTYCARLKPLLEQEGLLPEARSLQDFIRQLLGIPRGPTEVLERVLRDAPSRPILHSLQDLSDNLGWDFAADKPDSPAIYAKCSLKIEGSPLENIQPGLERLAMIYPRWTFRILEKGGGPLISSCNYYPSTK</sequence>
<reference evidence="2" key="1">
    <citation type="journal article" date="2010" name="Genome Res.">
        <title>Population genomic sequencing of Coccidioides fungi reveals recent hybridization and transposon control.</title>
        <authorList>
            <person name="Neafsey D.E."/>
            <person name="Barker B.M."/>
            <person name="Sharpton T.J."/>
            <person name="Stajich J.E."/>
            <person name="Park D.J."/>
            <person name="Whiston E."/>
            <person name="Hung C.-Y."/>
            <person name="McMahan C."/>
            <person name="White J."/>
            <person name="Sykes S."/>
            <person name="Heiman D."/>
            <person name="Young S."/>
            <person name="Zeng Q."/>
            <person name="Abouelleil A."/>
            <person name="Aftuck L."/>
            <person name="Bessette D."/>
            <person name="Brown A."/>
            <person name="FitzGerald M."/>
            <person name="Lui A."/>
            <person name="Macdonald J.P."/>
            <person name="Priest M."/>
            <person name="Orbach M.J."/>
            <person name="Galgiani J.N."/>
            <person name="Kirkland T.N."/>
            <person name="Cole G.T."/>
            <person name="Birren B.W."/>
            <person name="Henn M.R."/>
            <person name="Taylor J.W."/>
            <person name="Rounsley S.D."/>
        </authorList>
    </citation>
    <scope>NUCLEOTIDE SEQUENCE [LARGE SCALE GENOMIC DNA]</scope>
    <source>
        <strain evidence="2">RMSCC 3703</strain>
    </source>
</reference>
<gene>
    <name evidence="1" type="ORF">CISG_06126</name>
</gene>
<accession>A0A0J8R0C4</accession>
<dbReference type="EMBL" id="DS268152">
    <property type="protein sequence ID" value="KMU77088.1"/>
    <property type="molecule type" value="Genomic_DNA"/>
</dbReference>
<organism evidence="1 2">
    <name type="scientific">Coccidioides immitis RMSCC 3703</name>
    <dbReference type="NCBI Taxonomy" id="454286"/>
    <lineage>
        <taxon>Eukaryota</taxon>
        <taxon>Fungi</taxon>
        <taxon>Dikarya</taxon>
        <taxon>Ascomycota</taxon>
        <taxon>Pezizomycotina</taxon>
        <taxon>Eurotiomycetes</taxon>
        <taxon>Eurotiomycetidae</taxon>
        <taxon>Onygenales</taxon>
        <taxon>Onygenaceae</taxon>
        <taxon>Coccidioides</taxon>
    </lineage>
</organism>